<protein>
    <submittedName>
        <fullName evidence="2">Uncharacterized protein</fullName>
    </submittedName>
</protein>
<gene>
    <name evidence="2" type="ORF">ECRASSUSDP1_LOCUS5759</name>
</gene>
<evidence type="ECO:0000313" key="3">
    <source>
        <dbReference type="Proteomes" id="UP001295684"/>
    </source>
</evidence>
<feature type="coiled-coil region" evidence="1">
    <location>
        <begin position="206"/>
        <end position="300"/>
    </location>
</feature>
<sequence length="535" mass="62313">MKFPKCQHEACRESATCYLSKKKLYLCQHHSFTQYPEEDSSHLVDDSTIEMNLETIEICRKDFLSFIQMNNNGSIPTDEDFLSTNVREELERIFDKLKEAQEAQKYYKFLKLHKKTLKVKDLLLKNELYAEFLMSRAWSQSLAIVKGESLKSSELIEMELKVKYIATFDTMSQKFRELRNDIKRRHQQERFNSELALEMSMTQNFNKELEDQRKLHYEELDQKKRQYKNKRSLLKQKINELKEIKEALEKNLASLTEENKEKDSALHALQNILIIKEEELKISQQKKEDIQADYENMKQTLIPNLDFSKYSALSLLYKITTGQSNQITPSTTLELNLSNPKHSKFLGSLPTKMLDVCSLSLDHIPADCQEANIFLTDWFPNEVGCFYFNCGSELRPIGGYMDGLVRVSKRVRGQMCVYDFEVSQDQLVLLFSANRALKTFGFEWCKLDLSSVPNFRGSLAGSTILALSLAGCGNSLYCDWGNNDFHFENLIIGLSKEKNFRKKLRKIDMFECGMQMNQVQKILTDHGFKHVEILM</sequence>
<evidence type="ECO:0000256" key="1">
    <source>
        <dbReference type="SAM" id="Coils"/>
    </source>
</evidence>
<dbReference type="EMBL" id="CAMPGE010005566">
    <property type="protein sequence ID" value="CAI2364416.1"/>
    <property type="molecule type" value="Genomic_DNA"/>
</dbReference>
<evidence type="ECO:0000313" key="2">
    <source>
        <dbReference type="EMBL" id="CAI2364416.1"/>
    </source>
</evidence>
<dbReference type="Proteomes" id="UP001295684">
    <property type="component" value="Unassembled WGS sequence"/>
</dbReference>
<proteinExistence type="predicted"/>
<name>A0AAD1U979_EUPCR</name>
<keyword evidence="1" id="KW-0175">Coiled coil</keyword>
<reference evidence="2" key="1">
    <citation type="submission" date="2023-07" db="EMBL/GenBank/DDBJ databases">
        <authorList>
            <consortium name="AG Swart"/>
            <person name="Singh M."/>
            <person name="Singh A."/>
            <person name="Seah K."/>
            <person name="Emmerich C."/>
        </authorList>
    </citation>
    <scope>NUCLEOTIDE SEQUENCE</scope>
    <source>
        <strain evidence="2">DP1</strain>
    </source>
</reference>
<comment type="caution">
    <text evidence="2">The sequence shown here is derived from an EMBL/GenBank/DDBJ whole genome shotgun (WGS) entry which is preliminary data.</text>
</comment>
<accession>A0AAD1U979</accession>
<keyword evidence="3" id="KW-1185">Reference proteome</keyword>
<dbReference type="AlphaFoldDB" id="A0AAD1U979"/>
<organism evidence="2 3">
    <name type="scientific">Euplotes crassus</name>
    <dbReference type="NCBI Taxonomy" id="5936"/>
    <lineage>
        <taxon>Eukaryota</taxon>
        <taxon>Sar</taxon>
        <taxon>Alveolata</taxon>
        <taxon>Ciliophora</taxon>
        <taxon>Intramacronucleata</taxon>
        <taxon>Spirotrichea</taxon>
        <taxon>Hypotrichia</taxon>
        <taxon>Euplotida</taxon>
        <taxon>Euplotidae</taxon>
        <taxon>Moneuplotes</taxon>
    </lineage>
</organism>